<keyword evidence="4 7" id="KW-0686">Riboflavin biosynthesis</keyword>
<dbReference type="EMBL" id="OFSN01000038">
    <property type="protein sequence ID" value="SOY77652.1"/>
    <property type="molecule type" value="Genomic_DNA"/>
</dbReference>
<dbReference type="Proteomes" id="UP000256297">
    <property type="component" value="Plasmid CBM2589_p"/>
</dbReference>
<evidence type="ECO:0000256" key="2">
    <source>
        <dbReference type="ARBA" id="ARBA00007424"/>
    </source>
</evidence>
<keyword evidence="11" id="KW-0614">Plasmid</keyword>
<dbReference type="InterPro" id="IPR034964">
    <property type="entry name" value="LS"/>
</dbReference>
<comment type="similarity">
    <text evidence="2 7">Belongs to the DMRL synthase family.</text>
</comment>
<evidence type="ECO:0000256" key="5">
    <source>
        <dbReference type="ARBA" id="ARBA00022679"/>
    </source>
</evidence>
<dbReference type="SUPFAM" id="SSF52121">
    <property type="entry name" value="Lumazine synthase"/>
    <property type="match status" value="1"/>
</dbReference>
<comment type="catalytic activity">
    <reaction evidence="6 7">
        <text>(2S)-2-hydroxy-3-oxobutyl phosphate + 5-amino-6-(D-ribitylamino)uracil = 6,7-dimethyl-8-(1-D-ribityl)lumazine + phosphate + 2 H2O + H(+)</text>
        <dbReference type="Rhea" id="RHEA:26152"/>
        <dbReference type="ChEBI" id="CHEBI:15377"/>
        <dbReference type="ChEBI" id="CHEBI:15378"/>
        <dbReference type="ChEBI" id="CHEBI:15934"/>
        <dbReference type="ChEBI" id="CHEBI:43474"/>
        <dbReference type="ChEBI" id="CHEBI:58201"/>
        <dbReference type="ChEBI" id="CHEBI:58830"/>
        <dbReference type="EC" id="2.5.1.78"/>
    </reaction>
</comment>
<dbReference type="EMBL" id="LT984815">
    <property type="protein sequence ID" value="SPD69448.1"/>
    <property type="molecule type" value="Genomic_DNA"/>
</dbReference>
<sequence>MKTSIFSRAARVAFIQAEWHKDLLENALEGFLRRMVQLGVSTDAVDFFEVPGAFEIPLFAKRIATRGDYAAIIESALVVDGGIYRHEFVAQAVVEGLMRVQLETDTPVFSMVLTPHNFRAEEHMRGFFAKLLIEKGDEVADACVRAVGCLERPGGCMSAEAARHLAPGRVGERLISTTA</sequence>
<dbReference type="OMA" id="PHHFHEH"/>
<evidence type="ECO:0000256" key="3">
    <source>
        <dbReference type="ARBA" id="ARBA00012664"/>
    </source>
</evidence>
<comment type="function">
    <text evidence="7">Catalyzes the formation of 6,7-dimethyl-8-ribityllumazine by condensation of 5-amino-6-(D-ribitylamino)uracil with 3,4-dihydroxy-2-butanone 4-phosphate. This is the penultimate step in the biosynthesis of riboflavin.</text>
</comment>
<feature type="binding site" evidence="7">
    <location>
        <begin position="77"/>
        <end position="79"/>
    </location>
    <ligand>
        <name>5-amino-6-(D-ribitylamino)uracil</name>
        <dbReference type="ChEBI" id="CHEBI:15934"/>
    </ligand>
</feature>
<dbReference type="EC" id="2.5.1.78" evidence="3 7"/>
<dbReference type="GO" id="GO:0005829">
    <property type="term" value="C:cytosol"/>
    <property type="evidence" value="ECO:0007669"/>
    <property type="project" value="TreeGrafter"/>
</dbReference>
<dbReference type="Proteomes" id="UP000254259">
    <property type="component" value="Plasmid CBM2636p"/>
</dbReference>
<feature type="binding site" evidence="7">
    <location>
        <position position="19"/>
    </location>
    <ligand>
        <name>5-amino-6-(D-ribitylamino)uracil</name>
        <dbReference type="ChEBI" id="CHEBI:15934"/>
    </ligand>
</feature>
<dbReference type="UniPathway" id="UPA00275">
    <property type="reaction ID" value="UER00404"/>
</dbReference>
<geneLocation type="plasmid" evidence="11">
    <name>CBM2636p</name>
</geneLocation>
<dbReference type="GO" id="GO:0009231">
    <property type="term" value="P:riboflavin biosynthetic process"/>
    <property type="evidence" value="ECO:0007669"/>
    <property type="project" value="UniProtKB-UniRule"/>
</dbReference>
<geneLocation type="plasmid" evidence="14">
    <name>cbm2594_p</name>
</geneLocation>
<name>A0A375CLU4_9BURK</name>
<gene>
    <name evidence="8" type="primary">ribE</name>
    <name evidence="7" type="synonym">ribH</name>
    <name evidence="9" type="ORF">CBM2586_P190010</name>
    <name evidence="8" type="ORF">CBM2589_P190011</name>
    <name evidence="10" type="ORF">CBM2594_P110010</name>
    <name evidence="11" type="ORF">CBM2636_P20135</name>
</gene>
<dbReference type="InterPro" id="IPR036467">
    <property type="entry name" value="LS/RS_sf"/>
</dbReference>
<feature type="active site" description="Proton donor" evidence="7">
    <location>
        <position position="85"/>
    </location>
</feature>
<evidence type="ECO:0000313" key="8">
    <source>
        <dbReference type="EMBL" id="SOY75543.1"/>
    </source>
</evidence>
<evidence type="ECO:0000313" key="12">
    <source>
        <dbReference type="Proteomes" id="UP000254259"/>
    </source>
</evidence>
<keyword evidence="5 7" id="KW-0808">Transferase</keyword>
<evidence type="ECO:0000256" key="6">
    <source>
        <dbReference type="ARBA" id="ARBA00048785"/>
    </source>
</evidence>
<feature type="binding site" evidence="7">
    <location>
        <begin position="53"/>
        <end position="55"/>
    </location>
    <ligand>
        <name>5-amino-6-(D-ribitylamino)uracil</name>
        <dbReference type="ChEBI" id="CHEBI:15934"/>
    </ligand>
</feature>
<dbReference type="AlphaFoldDB" id="A0A375CLU4"/>
<dbReference type="PANTHER" id="PTHR21058">
    <property type="entry name" value="6,7-DIMETHYL-8-RIBITYLLUMAZINE SYNTHASE DMRL SYNTHASE LUMAZINE SYNTHASE"/>
    <property type="match status" value="1"/>
</dbReference>
<proteinExistence type="inferred from homology"/>
<dbReference type="NCBIfam" id="NF009084">
    <property type="entry name" value="PRK12419.1"/>
    <property type="match status" value="1"/>
</dbReference>
<comment type="pathway">
    <text evidence="1 7">Cofactor biosynthesis; riboflavin biosynthesis; riboflavin from 2-hydroxy-3-oxobutyl phosphate and 5-amino-6-(D-ribitylamino)uracil: step 1/2.</text>
</comment>
<dbReference type="GeneID" id="29763762"/>
<reference evidence="12 13" key="1">
    <citation type="submission" date="2018-01" db="EMBL/GenBank/DDBJ databases">
        <authorList>
            <person name="Clerissi C."/>
        </authorList>
    </citation>
    <scope>NUCLEOTIDE SEQUENCE</scope>
    <source>
        <strain evidence="9">Cupriavidus taiwanensis LMG 19430</strain>
        <strain evidence="8">Cupriavidus taiwanensis STM 3521</strain>
        <strain evidence="10">Cupriavidus taiwanensis STM 6021</strain>
        <strain evidence="11">Cupriavidus taiwanensis SWF 66322</strain>
        <plasmid evidence="13">cbm2586_p</plasmid>
        <plasmid evidence="14">cbm2594_p</plasmid>
        <plasmid evidence="12">cbm2636p</plasmid>
        <plasmid evidence="11">CBM2636p</plasmid>
    </source>
</reference>
<dbReference type="HAMAP" id="MF_00178">
    <property type="entry name" value="Lumazine_synth"/>
    <property type="match status" value="1"/>
</dbReference>
<geneLocation type="plasmid" evidence="12">
    <name>cbm2636p</name>
</geneLocation>
<comment type="caution">
    <text evidence="7">Lacks conserved residue(s) required for the propagation of feature annotation.</text>
</comment>
<dbReference type="Gene3D" id="3.40.50.960">
    <property type="entry name" value="Lumazine/riboflavin synthase"/>
    <property type="match status" value="1"/>
</dbReference>
<protein>
    <recommendedName>
        <fullName evidence="3 7">6,7-dimethyl-8-ribityllumazine synthase</fullName>
        <shortName evidence="7">DMRL synthase</shortName>
        <shortName evidence="7">LS</shortName>
        <shortName evidence="7">Lumazine synthase</shortName>
        <ecNumber evidence="3 7">2.5.1.78</ecNumber>
    </recommendedName>
</protein>
<dbReference type="InterPro" id="IPR002180">
    <property type="entry name" value="LS/RS"/>
</dbReference>
<dbReference type="GO" id="GO:0000906">
    <property type="term" value="F:6,7-dimethyl-8-ribityllumazine synthase activity"/>
    <property type="evidence" value="ECO:0007669"/>
    <property type="project" value="UniProtKB-UniRule"/>
</dbReference>
<geneLocation type="plasmid" evidence="13">
    <name>cbm2586_p</name>
</geneLocation>
<evidence type="ECO:0000313" key="10">
    <source>
        <dbReference type="EMBL" id="SPC25119.1"/>
    </source>
</evidence>
<evidence type="ECO:0000313" key="13">
    <source>
        <dbReference type="Proteomes" id="UP000257016"/>
    </source>
</evidence>
<accession>A0A375CLU4</accession>
<dbReference type="GO" id="GO:0009349">
    <property type="term" value="C:riboflavin synthase complex"/>
    <property type="evidence" value="ECO:0007669"/>
    <property type="project" value="InterPro"/>
</dbReference>
<dbReference type="Proteomes" id="UP000257139">
    <property type="component" value="Plasmid CBM2594_p"/>
</dbReference>
<dbReference type="Proteomes" id="UP000257016">
    <property type="component" value="Unassembled WGS sequence"/>
</dbReference>
<feature type="binding site" evidence="7">
    <location>
        <position position="110"/>
    </location>
    <ligand>
        <name>5-amino-6-(D-ribitylamino)uracil</name>
        <dbReference type="ChEBI" id="CHEBI:15934"/>
    </ligand>
</feature>
<organism evidence="8">
    <name type="scientific">Cupriavidus taiwanensis</name>
    <dbReference type="NCBI Taxonomy" id="164546"/>
    <lineage>
        <taxon>Bacteria</taxon>
        <taxon>Pseudomonadati</taxon>
        <taxon>Pseudomonadota</taxon>
        <taxon>Betaproteobacteria</taxon>
        <taxon>Burkholderiales</taxon>
        <taxon>Burkholderiaceae</taxon>
        <taxon>Cupriavidus</taxon>
    </lineage>
</organism>
<dbReference type="Pfam" id="PF00885">
    <property type="entry name" value="DMRL_synthase"/>
    <property type="match status" value="1"/>
</dbReference>
<dbReference type="EMBL" id="OGUU01000016">
    <property type="protein sequence ID" value="SPC25119.1"/>
    <property type="molecule type" value="Genomic_DNA"/>
</dbReference>
<evidence type="ECO:0000313" key="11">
    <source>
        <dbReference type="EMBL" id="SPD69448.1"/>
    </source>
</evidence>
<evidence type="ECO:0000256" key="1">
    <source>
        <dbReference type="ARBA" id="ARBA00004917"/>
    </source>
</evidence>
<evidence type="ECO:0000313" key="14">
    <source>
        <dbReference type="Proteomes" id="UP000257139"/>
    </source>
</evidence>
<dbReference type="RefSeq" id="WP_012354644.1">
    <property type="nucleotide sequence ID" value="NZ_CBCRZP010000089.1"/>
</dbReference>
<evidence type="ECO:0000313" key="9">
    <source>
        <dbReference type="EMBL" id="SOY77652.1"/>
    </source>
</evidence>
<dbReference type="PANTHER" id="PTHR21058:SF0">
    <property type="entry name" value="6,7-DIMETHYL-8-RIBITYLLUMAZINE SYNTHASE"/>
    <property type="match status" value="1"/>
</dbReference>
<feature type="binding site" evidence="7">
    <location>
        <position position="123"/>
    </location>
    <ligand>
        <name>(2S)-2-hydroxy-3-oxobutyl phosphate</name>
        <dbReference type="ChEBI" id="CHEBI:58830"/>
    </ligand>
</feature>
<evidence type="ECO:0000256" key="7">
    <source>
        <dbReference type="HAMAP-Rule" id="MF_00178"/>
    </source>
</evidence>
<dbReference type="EMBL" id="OFSP01000050">
    <property type="protein sequence ID" value="SOY75543.1"/>
    <property type="molecule type" value="Genomic_DNA"/>
</dbReference>
<evidence type="ECO:0000256" key="4">
    <source>
        <dbReference type="ARBA" id="ARBA00022619"/>
    </source>
</evidence>